<evidence type="ECO:0000313" key="2">
    <source>
        <dbReference type="EMBL" id="CAF1068872.1"/>
    </source>
</evidence>
<feature type="transmembrane region" description="Helical" evidence="1">
    <location>
        <begin position="78"/>
        <end position="99"/>
    </location>
</feature>
<evidence type="ECO:0000313" key="3">
    <source>
        <dbReference type="Proteomes" id="UP000663828"/>
    </source>
</evidence>
<dbReference type="Proteomes" id="UP000663828">
    <property type="component" value="Unassembled WGS sequence"/>
</dbReference>
<reference evidence="2" key="1">
    <citation type="submission" date="2021-02" db="EMBL/GenBank/DDBJ databases">
        <authorList>
            <person name="Nowell W R."/>
        </authorList>
    </citation>
    <scope>NUCLEOTIDE SEQUENCE</scope>
</reference>
<feature type="transmembrane region" description="Helical" evidence="1">
    <location>
        <begin position="119"/>
        <end position="136"/>
    </location>
</feature>
<feature type="transmembrane region" description="Helical" evidence="1">
    <location>
        <begin position="12"/>
        <end position="31"/>
    </location>
</feature>
<sequence length="146" mass="16742">MTEPSRSVRWLQIFLTLFYGQVISTGIYEYIIQGISGLLSHLRPIYDSVLLIALGSLMISYVVYATLALWYCRTRMSIISVLILICILGLTLTKSIIEVINMGRIPLRMEWILIRSTELVLRIIGIVANIAFIVCLKNKYRPENFK</sequence>
<organism evidence="2 3">
    <name type="scientific">Adineta ricciae</name>
    <name type="common">Rotifer</name>
    <dbReference type="NCBI Taxonomy" id="249248"/>
    <lineage>
        <taxon>Eukaryota</taxon>
        <taxon>Metazoa</taxon>
        <taxon>Spiralia</taxon>
        <taxon>Gnathifera</taxon>
        <taxon>Rotifera</taxon>
        <taxon>Eurotatoria</taxon>
        <taxon>Bdelloidea</taxon>
        <taxon>Adinetida</taxon>
        <taxon>Adinetidae</taxon>
        <taxon>Adineta</taxon>
    </lineage>
</organism>
<keyword evidence="1" id="KW-1133">Transmembrane helix</keyword>
<keyword evidence="3" id="KW-1185">Reference proteome</keyword>
<gene>
    <name evidence="2" type="ORF">XAT740_LOCUS16696</name>
</gene>
<name>A0A814LRS5_ADIRI</name>
<proteinExistence type="predicted"/>
<accession>A0A814LRS5</accession>
<evidence type="ECO:0000256" key="1">
    <source>
        <dbReference type="SAM" id="Phobius"/>
    </source>
</evidence>
<protein>
    <submittedName>
        <fullName evidence="2">Uncharacterized protein</fullName>
    </submittedName>
</protein>
<keyword evidence="1" id="KW-0812">Transmembrane</keyword>
<keyword evidence="1" id="KW-0472">Membrane</keyword>
<dbReference type="EMBL" id="CAJNOR010001071">
    <property type="protein sequence ID" value="CAF1068872.1"/>
    <property type="molecule type" value="Genomic_DNA"/>
</dbReference>
<comment type="caution">
    <text evidence="2">The sequence shown here is derived from an EMBL/GenBank/DDBJ whole genome shotgun (WGS) entry which is preliminary data.</text>
</comment>
<dbReference type="AlphaFoldDB" id="A0A814LRS5"/>
<feature type="transmembrane region" description="Helical" evidence="1">
    <location>
        <begin position="51"/>
        <end position="71"/>
    </location>
</feature>